<dbReference type="KEGG" id="rhs:A3Q41_01961"/>
<feature type="domain" description="Leucine-binding protein" evidence="3">
    <location>
        <begin position="9"/>
        <end position="340"/>
    </location>
</feature>
<evidence type="ECO:0000256" key="2">
    <source>
        <dbReference type="ARBA" id="ARBA00022729"/>
    </source>
</evidence>
<evidence type="ECO:0000259" key="3">
    <source>
        <dbReference type="Pfam" id="PF13458"/>
    </source>
</evidence>
<dbReference type="RefSeq" id="WP_063216402.1">
    <property type="nucleotide sequence ID" value="NZ_CP015220.1"/>
</dbReference>
<reference evidence="5" key="2">
    <citation type="submission" date="2016-04" db="EMBL/GenBank/DDBJ databases">
        <title>Complete Genome and Plasmid Sequences for Rhodococcus fascians D188 and Draft Sequences for Rhodococcus spp. Isolates PBTS 1 and PBTS 2.</title>
        <authorList>
            <person name="Stamer R."/>
            <person name="Vereecke D."/>
            <person name="Zhang Y."/>
            <person name="Schilkey F."/>
            <person name="Devitt N."/>
            <person name="Randall J."/>
        </authorList>
    </citation>
    <scope>NUCLEOTIDE SEQUENCE [LARGE SCALE GENOMIC DNA]</scope>
    <source>
        <strain evidence="5">PBTS2</strain>
    </source>
</reference>
<reference evidence="4 5" key="1">
    <citation type="journal article" date="2016" name="Genome Announc.">
        <title>Complete Genome and Plasmid Sequences for Rhodococcus fascians D188 and Draft Sequences for Rhodococcus Isolates PBTS 1 and PBTS 2.</title>
        <authorList>
            <person name="Stamler R.A."/>
            <person name="Vereecke D."/>
            <person name="Zhang Y."/>
            <person name="Schilkey F."/>
            <person name="Devitt N."/>
            <person name="Randall J.J."/>
        </authorList>
    </citation>
    <scope>NUCLEOTIDE SEQUENCE [LARGE SCALE GENOMIC DNA]</scope>
    <source>
        <strain evidence="4 5">PBTS2</strain>
    </source>
</reference>
<dbReference type="Gene3D" id="3.40.50.2300">
    <property type="match status" value="2"/>
</dbReference>
<dbReference type="PATRIC" id="fig|1653479.3.peg.1982"/>
<dbReference type="AlphaFoldDB" id="A0A143QJY8"/>
<evidence type="ECO:0000313" key="4">
    <source>
        <dbReference type="EMBL" id="AMY23264.1"/>
    </source>
</evidence>
<accession>A0A143QJY8</accession>
<evidence type="ECO:0000313" key="5">
    <source>
        <dbReference type="Proteomes" id="UP000076038"/>
    </source>
</evidence>
<gene>
    <name evidence="4" type="primary">amiC_2</name>
    <name evidence="4" type="ORF">A3Q41_01961</name>
</gene>
<sequence length="358" mass="37894">MNSDRFDTFRVGLIFPMSGPFGIIGPSSELSAQLARDELNASAGVLGRRVELMSIDGGLDPVTVAHEVATLLDAGALDAVAGMHTSAVRRAVIPVTLGRIPYVYTSMYEGGERYPGLFITGETPANQLVPALEFLVREFGRRRWAIVGNDYVWPRKSASITATRLRGLGASVVHAEFAPVGTSDFARTVTAIERSGADATVVLLIGDDAVHFHQHFAGAGLDGHCIRLSPLMDENMLLAAGGENTHGLYVASGYFETLATEASLRFSARFARSFGVDAPIVGALGQSCYEGITLLGALVNRAGTADVRIIESVSDSVSFTGARGHLFLSDGHVSQPIYLALAGAVDFEIIGEIRPAGD</sequence>
<dbReference type="PANTHER" id="PTHR47628">
    <property type="match status" value="1"/>
</dbReference>
<keyword evidence="2" id="KW-0732">Signal</keyword>
<dbReference type="OrthoDB" id="7337537at2"/>
<dbReference type="InterPro" id="IPR028082">
    <property type="entry name" value="Peripla_BP_I"/>
</dbReference>
<protein>
    <submittedName>
        <fullName evidence="4">Aliphatic amidase expression-regulating protein</fullName>
    </submittedName>
</protein>
<evidence type="ECO:0000256" key="1">
    <source>
        <dbReference type="ARBA" id="ARBA00010062"/>
    </source>
</evidence>
<dbReference type="Pfam" id="PF13458">
    <property type="entry name" value="Peripla_BP_6"/>
    <property type="match status" value="1"/>
</dbReference>
<dbReference type="EMBL" id="CP015220">
    <property type="protein sequence ID" value="AMY23264.1"/>
    <property type="molecule type" value="Genomic_DNA"/>
</dbReference>
<proteinExistence type="inferred from homology"/>
<dbReference type="InterPro" id="IPR028081">
    <property type="entry name" value="Leu-bd"/>
</dbReference>
<comment type="similarity">
    <text evidence="1">Belongs to the leucine-binding protein family.</text>
</comment>
<dbReference type="CDD" id="cd06358">
    <property type="entry name" value="PBP1_NHase"/>
    <property type="match status" value="1"/>
</dbReference>
<organism evidence="4 5">
    <name type="scientific">Rhodococcoides fascians</name>
    <name type="common">Rhodococcus fascians</name>
    <dbReference type="NCBI Taxonomy" id="1828"/>
    <lineage>
        <taxon>Bacteria</taxon>
        <taxon>Bacillati</taxon>
        <taxon>Actinomycetota</taxon>
        <taxon>Actinomycetes</taxon>
        <taxon>Mycobacteriales</taxon>
        <taxon>Nocardiaceae</taxon>
        <taxon>Rhodococcoides</taxon>
    </lineage>
</organism>
<dbReference type="SUPFAM" id="SSF53822">
    <property type="entry name" value="Periplasmic binding protein-like I"/>
    <property type="match status" value="1"/>
</dbReference>
<name>A0A143QJY8_RHOFA</name>
<dbReference type="Proteomes" id="UP000076038">
    <property type="component" value="Chromosome"/>
</dbReference>
<dbReference type="PANTHER" id="PTHR47628:SF1">
    <property type="entry name" value="ALIPHATIC AMIDASE EXPRESSION-REGULATING PROTEIN"/>
    <property type="match status" value="1"/>
</dbReference>
<keyword evidence="5" id="KW-1185">Reference proteome</keyword>